<dbReference type="SMART" id="SM00448">
    <property type="entry name" value="REC"/>
    <property type="match status" value="1"/>
</dbReference>
<feature type="repeat" description="ANK" evidence="5">
    <location>
        <begin position="2254"/>
        <end position="2286"/>
    </location>
</feature>
<dbReference type="InterPro" id="IPR011006">
    <property type="entry name" value="CheY-like_superfamily"/>
</dbReference>
<feature type="compositionally biased region" description="Polar residues" evidence="8">
    <location>
        <begin position="919"/>
        <end position="936"/>
    </location>
</feature>
<comment type="subcellular location">
    <subcellularLocation>
        <location evidence="1">Cytoplasm</location>
    </subcellularLocation>
</comment>
<dbReference type="SMART" id="SM00015">
    <property type="entry name" value="IQ"/>
    <property type="match status" value="5"/>
</dbReference>
<dbReference type="InterPro" id="IPR029058">
    <property type="entry name" value="AB_hydrolase_fold"/>
</dbReference>
<feature type="region of interest" description="Disordered" evidence="8">
    <location>
        <begin position="623"/>
        <end position="755"/>
    </location>
</feature>
<dbReference type="PROSITE" id="PS50297">
    <property type="entry name" value="ANK_REP_REGION"/>
    <property type="match status" value="1"/>
</dbReference>
<dbReference type="PANTHER" id="PTHR22998:SF1">
    <property type="entry name" value="NAD(+) HYDROLASE SARM1"/>
    <property type="match status" value="1"/>
</dbReference>
<dbReference type="Gene3D" id="3.40.50.1820">
    <property type="entry name" value="alpha/beta hydrolase"/>
    <property type="match status" value="1"/>
</dbReference>
<evidence type="ECO:0000259" key="10">
    <source>
        <dbReference type="PROSITE" id="PS50110"/>
    </source>
</evidence>
<dbReference type="InterPro" id="IPR039184">
    <property type="entry name" value="SARM1"/>
</dbReference>
<dbReference type="Pfam" id="PF00536">
    <property type="entry name" value="SAM_1"/>
    <property type="match status" value="1"/>
</dbReference>
<dbReference type="InterPro" id="IPR027417">
    <property type="entry name" value="P-loop_NTPase"/>
</dbReference>
<evidence type="ECO:0000256" key="2">
    <source>
        <dbReference type="ARBA" id="ARBA00022490"/>
    </source>
</evidence>
<dbReference type="Gene3D" id="3.40.50.2300">
    <property type="match status" value="1"/>
</dbReference>
<evidence type="ECO:0000256" key="7">
    <source>
        <dbReference type="SAM" id="Coils"/>
    </source>
</evidence>
<dbReference type="PROSITE" id="PS50105">
    <property type="entry name" value="SAM_DOMAIN"/>
    <property type="match status" value="1"/>
</dbReference>
<dbReference type="GO" id="GO:0003953">
    <property type="term" value="F:NAD+ nucleosidase activity"/>
    <property type="evidence" value="ECO:0007669"/>
    <property type="project" value="InterPro"/>
</dbReference>
<dbReference type="SUPFAM" id="SSF48403">
    <property type="entry name" value="Ankyrin repeat"/>
    <property type="match status" value="1"/>
</dbReference>
<evidence type="ECO:0008006" key="13">
    <source>
        <dbReference type="Google" id="ProtNLM"/>
    </source>
</evidence>
<comment type="caution">
    <text evidence="11">The sequence shown here is derived from an EMBL/GenBank/DDBJ whole genome shotgun (WGS) entry which is preliminary data.</text>
</comment>
<feature type="coiled-coil region" evidence="7">
    <location>
        <begin position="1847"/>
        <end position="1899"/>
    </location>
</feature>
<dbReference type="GO" id="GO:0048678">
    <property type="term" value="P:response to axon injury"/>
    <property type="evidence" value="ECO:0007669"/>
    <property type="project" value="InterPro"/>
</dbReference>
<dbReference type="GO" id="GO:0034128">
    <property type="term" value="P:negative regulation of MyD88-independent toll-like receptor signaling pathway"/>
    <property type="evidence" value="ECO:0007669"/>
    <property type="project" value="InterPro"/>
</dbReference>
<dbReference type="PROSITE" id="PS50096">
    <property type="entry name" value="IQ"/>
    <property type="match status" value="4"/>
</dbReference>
<dbReference type="Gene3D" id="1.20.5.190">
    <property type="match status" value="2"/>
</dbReference>
<feature type="region of interest" description="Disordered" evidence="8">
    <location>
        <begin position="297"/>
        <end position="317"/>
    </location>
</feature>
<evidence type="ECO:0000313" key="11">
    <source>
        <dbReference type="EMBL" id="GMI28905.1"/>
    </source>
</evidence>
<feature type="domain" description="SAM" evidence="9">
    <location>
        <begin position="2047"/>
        <end position="2111"/>
    </location>
</feature>
<feature type="compositionally biased region" description="Polar residues" evidence="8">
    <location>
        <begin position="297"/>
        <end position="308"/>
    </location>
</feature>
<feature type="coiled-coil region" evidence="7">
    <location>
        <begin position="1758"/>
        <end position="1806"/>
    </location>
</feature>
<organism evidence="11 12">
    <name type="scientific">Triparma columacea</name>
    <dbReference type="NCBI Taxonomy" id="722753"/>
    <lineage>
        <taxon>Eukaryota</taxon>
        <taxon>Sar</taxon>
        <taxon>Stramenopiles</taxon>
        <taxon>Ochrophyta</taxon>
        <taxon>Bolidophyceae</taxon>
        <taxon>Parmales</taxon>
        <taxon>Triparmaceae</taxon>
        <taxon>Triparma</taxon>
    </lineage>
</organism>
<dbReference type="SUPFAM" id="SSF47769">
    <property type="entry name" value="SAM/Pointed domain"/>
    <property type="match status" value="1"/>
</dbReference>
<name>A0A9W7G292_9STRA</name>
<comment type="caution">
    <text evidence="6">Lacks conserved residue(s) required for the propagation of feature annotation.</text>
</comment>
<dbReference type="GO" id="GO:0035591">
    <property type="term" value="F:signaling adaptor activity"/>
    <property type="evidence" value="ECO:0007669"/>
    <property type="project" value="InterPro"/>
</dbReference>
<keyword evidence="7" id="KW-0175">Coiled coil</keyword>
<dbReference type="InterPro" id="IPR000048">
    <property type="entry name" value="IQ_motif_EF-hand-BS"/>
</dbReference>
<dbReference type="SMART" id="SM00454">
    <property type="entry name" value="SAM"/>
    <property type="match status" value="1"/>
</dbReference>
<dbReference type="SUPFAM" id="SSF52540">
    <property type="entry name" value="P-loop containing nucleoside triphosphate hydrolases"/>
    <property type="match status" value="1"/>
</dbReference>
<dbReference type="InterPro" id="IPR001789">
    <property type="entry name" value="Sig_transdc_resp-reg_receiver"/>
</dbReference>
<dbReference type="InterPro" id="IPR002110">
    <property type="entry name" value="Ankyrin_rpt"/>
</dbReference>
<dbReference type="Proteomes" id="UP001165065">
    <property type="component" value="Unassembled WGS sequence"/>
</dbReference>
<dbReference type="SMART" id="SM00248">
    <property type="entry name" value="ANK"/>
    <property type="match status" value="2"/>
</dbReference>
<evidence type="ECO:0000256" key="4">
    <source>
        <dbReference type="ARBA" id="ARBA00022801"/>
    </source>
</evidence>
<protein>
    <recommendedName>
        <fullName evidence="13">Response regulatory domain-containing protein</fullName>
    </recommendedName>
</protein>
<evidence type="ECO:0000313" key="12">
    <source>
        <dbReference type="Proteomes" id="UP001165065"/>
    </source>
</evidence>
<feature type="compositionally biased region" description="Basic residues" evidence="8">
    <location>
        <begin position="669"/>
        <end position="678"/>
    </location>
</feature>
<dbReference type="PROSITE" id="PS50088">
    <property type="entry name" value="ANK_REPEAT"/>
    <property type="match status" value="1"/>
</dbReference>
<evidence type="ECO:0000256" key="8">
    <source>
        <dbReference type="SAM" id="MobiDB-lite"/>
    </source>
</evidence>
<dbReference type="SUPFAM" id="SSF52172">
    <property type="entry name" value="CheY-like"/>
    <property type="match status" value="1"/>
</dbReference>
<keyword evidence="2" id="KW-0963">Cytoplasm</keyword>
<evidence type="ECO:0000256" key="5">
    <source>
        <dbReference type="PROSITE-ProRule" id="PRU00023"/>
    </source>
</evidence>
<proteinExistence type="predicted"/>
<evidence type="ECO:0000259" key="9">
    <source>
        <dbReference type="PROSITE" id="PS50105"/>
    </source>
</evidence>
<feature type="region of interest" description="Disordered" evidence="8">
    <location>
        <begin position="898"/>
        <end position="942"/>
    </location>
</feature>
<gene>
    <name evidence="11" type="ORF">TrCOL_g12303</name>
</gene>
<feature type="domain" description="Response regulatory" evidence="10">
    <location>
        <begin position="833"/>
        <end position="991"/>
    </location>
</feature>
<keyword evidence="3" id="KW-0677">Repeat</keyword>
<reference evidence="12" key="1">
    <citation type="journal article" date="2023" name="Commun. Biol.">
        <title>Genome analysis of Parmales, the sister group of diatoms, reveals the evolutionary specialization of diatoms from phago-mixotrophs to photoautotrophs.</title>
        <authorList>
            <person name="Ban H."/>
            <person name="Sato S."/>
            <person name="Yoshikawa S."/>
            <person name="Yamada K."/>
            <person name="Nakamura Y."/>
            <person name="Ichinomiya M."/>
            <person name="Sato N."/>
            <person name="Blanc-Mathieu R."/>
            <person name="Endo H."/>
            <person name="Kuwata A."/>
            <person name="Ogata H."/>
        </authorList>
    </citation>
    <scope>NUCLEOTIDE SEQUENCE [LARGE SCALE GENOMIC DNA]</scope>
</reference>
<evidence type="ECO:0000256" key="6">
    <source>
        <dbReference type="PROSITE-ProRule" id="PRU00169"/>
    </source>
</evidence>
<dbReference type="GO" id="GO:0000160">
    <property type="term" value="P:phosphorelay signal transduction system"/>
    <property type="evidence" value="ECO:0007669"/>
    <property type="project" value="InterPro"/>
</dbReference>
<sequence length="2349" mass="262333">MLSDYIFTNRKGEVKRRLGAESKDLIIEKFGKIATSSVLNNQGRVCIVRKTDGSMSILDGDAFADFMEVWPPADPSITAVQSYIQGRGKGGMAFRSQYNVVNSSGRTSTTHSSFLLLPKGSEEEQVVKISNDDLPLTAHKASSTNETFTAILRTAVTQIEKVRKCKVINLRADFVIDPHDQIWLTWLDDINFVTGDAAKNLTGLGIGIKAEPDMRASWLHGDPTKPFPSTKEQLKIAAAKDTTRPSTSPIRTKKKNSQTTVKVSGDMIGAMAARVESEGEFRRQEMKLAMSRTIFTDTDNSKRPTSPFKTKGIGAGNPLGLQLLGGEGPKEEAMAATISSNLPEKSSFPSNMECNGDFCTLHIRDASELTNERGASKILSSHAQLAEKHKYISKLKASQMSSLLKNAKKLKTDAFYTVPYASVYRARQEQKRAEESYRTRNAEIETAWQAYPTTPRELKRNFKLDDEHWKLVNGSEAENSIEGGSKTNHGYENTKNDVMKHTTASQAKSQWGKHRGEVAVPGGAHNFYRQVHVCGECSRAYMLLDKARDIMYHDQEEDDQEQRFIAMNDGDPDIPGALEETFQRRTKHAFESQSRLHRAANTEPSLTESFMFGQNSSIQFGNESSIQTEQEVSPNVNPNGVEYLFSPSKKATMRQQSIDSDVRPATSPHPKKRPKRVRKEVDRPLTSPAPKSRPNRGASGNDFGHPNLENHDSIANQSDVAFADNPYYKKPPPRRRTTTLIQKPGSPTRPTWRARRAERAKIEAEYEARGEEPPKMEAFDGKVERLEKFLRGKGEEFGHRNHRRAVEIMSDNASASYIEQFKSQADSNLYHAKVLIAINDMNEAEPIAQCLEDQGYIVTFENDGITVLDIVHSGNYDCLLVQNDLFVKNAKEITHVVRDRERQERKKATRNMAYEARSKNQSSVLGPNPSASPQTVSKHKHPNQVKSLPILIYTEKVAPADLKSYMEAGMDGCLSRPFDADALLTTLRQAVPKHSKPIEDIQAVDPKARRHKAKFMLDAKHTNDDSSAIIAKTLAMSSSFTNVEGCHNGVLQFDADTIFPYTVMDSSIDSAGGRGTKTAGGSKKVPYFNLVVVHDLFDTCERMKILLRPMSRRYPGLQILLWNYPGQAFTEYREEQLLNNEYHAQCLNGLLEHVGPEGTNQFDTNRPFYLLGYGNGGNIASFYSSFYNNPGMRSLVLMNSFSYVDPHMASVLHDCMNVFSCSPPNRPDLPIYFFARFLFSPTYLSSVSTPLALNLYTAVHNPITLKGRIQLCLGALSHIDLRNSLKEIAVPIIQVQSTQDALVRPMHTDPYISKRDGETKSIHRCLMAHANNPLARRTCLVWVNSGHELFQEKRNQALQLIEQLIIGYHEASDVSFMPAMSVDRDAALEMDGDLKSSLKMNAGPGGRKPLEAKSLNTNTIDSVNFEDQFVNNMIGKLGNHMDKTKGAVLNRFDEDADLTYEEKVAKENDRWNGFAVNVAQSTLPAGTGEATGRKVGKRISKYSSKGGSTILNGGESTVRIVTDPTKASFEKNNKVVYGFKKNTDDDFGLYQNPEQFPEIQEYMGWRLKRNKKRLVRLDAAARIIQGGYRAHLAWNIIIKLRQEKAAHYIQRCYRGWKGRLEFLERMRLVWAAQLVQRNYRGHAGREAFLRRRVESAAVTHAQRVWRGYIARKIVRQLHEARWKGACSMQSCWRKRKARRQAFQMRVKRNASIMMQRFYRGHLGRRRCAVERDKYLFSKSQSQGIAFGRQMLLEHKLHATKLQSEVSVLTQEKVKTEENIESLLDEISEFEEGVRTLEKEMHQLSKIQTEASGVLDEDAKMELRDQKIRLDSEFSQMLANIADRKENLKRLEGNMVLLDRSRQVKEEELRVLERKLVVLLEEQQNELESIRRRQERKGEALIEGKTSVLDVAKGTVGGADGGGGRYQGPTAKEKKQAAQLMQSTETLMKFGFMSMSMTYFSSLNMVRAMRTVAATDTVMAAVHENSSNRQTAGMSGGGGGVGGGVGGGATGLDSGVDTAVEAAGASGFVPDLKPGHLPNQGDVRVAAWSVTDVSKWLQSISLGQYRTAFLDAAVDGSFLYDLNDDDLKNTLGVEHRLHRKKILNTVSRLKEAETARSRELMLDEMASRNPPPGFNGPALGYPQGPVGPPMGGIMGFVAPGSNPNFIPELQQVGQGGAAGNDVDDGFGGAINLNVGEMASWVRHSKAKKLGKALEQLPPKRFDLNTIKVQYVEDFGSQYIDSYERDGFHLNQTLDHGNTLMHIAAQNGNVKIAKLLQKYGANVNHQNKYGHTPGHFAVAYTFYDFASWLFDPDGGGADDTLENMYSLGPYDGLQGEDMDDPKDSVKAITYG</sequence>
<evidence type="ECO:0000256" key="3">
    <source>
        <dbReference type="ARBA" id="ARBA00022737"/>
    </source>
</evidence>
<dbReference type="GO" id="GO:0005737">
    <property type="term" value="C:cytoplasm"/>
    <property type="evidence" value="ECO:0007669"/>
    <property type="project" value="UniProtKB-SubCell"/>
</dbReference>
<dbReference type="PROSITE" id="PS50110">
    <property type="entry name" value="RESPONSE_REGULATORY"/>
    <property type="match status" value="1"/>
</dbReference>
<dbReference type="InterPro" id="IPR036770">
    <property type="entry name" value="Ankyrin_rpt-contain_sf"/>
</dbReference>
<dbReference type="EMBL" id="BRYA01000670">
    <property type="protein sequence ID" value="GMI28905.1"/>
    <property type="molecule type" value="Genomic_DNA"/>
</dbReference>
<dbReference type="Gene3D" id="1.10.150.50">
    <property type="entry name" value="Transcription Factor, Ets-1"/>
    <property type="match status" value="1"/>
</dbReference>
<dbReference type="InterPro" id="IPR001660">
    <property type="entry name" value="SAM"/>
</dbReference>
<feature type="compositionally biased region" description="Polar residues" evidence="8">
    <location>
        <begin position="623"/>
        <end position="638"/>
    </location>
</feature>
<dbReference type="PANTHER" id="PTHR22998">
    <property type="entry name" value="SARM1"/>
    <property type="match status" value="1"/>
</dbReference>
<keyword evidence="5" id="KW-0040">ANK repeat</keyword>
<keyword evidence="12" id="KW-1185">Reference proteome</keyword>
<evidence type="ECO:0000256" key="1">
    <source>
        <dbReference type="ARBA" id="ARBA00004496"/>
    </source>
</evidence>
<dbReference type="InterPro" id="IPR013761">
    <property type="entry name" value="SAM/pointed_sf"/>
</dbReference>
<dbReference type="Pfam" id="PF00612">
    <property type="entry name" value="IQ"/>
    <property type="match status" value="2"/>
</dbReference>
<dbReference type="CDD" id="cd09487">
    <property type="entry name" value="SAM_superfamily"/>
    <property type="match status" value="1"/>
</dbReference>
<keyword evidence="4" id="KW-0378">Hydrolase</keyword>
<dbReference type="Pfam" id="PF12796">
    <property type="entry name" value="Ank_2"/>
    <property type="match status" value="1"/>
</dbReference>
<dbReference type="OrthoDB" id="196165at2759"/>
<dbReference type="Gene3D" id="1.25.40.20">
    <property type="entry name" value="Ankyrin repeat-containing domain"/>
    <property type="match status" value="1"/>
</dbReference>
<accession>A0A9W7G292</accession>
<dbReference type="SUPFAM" id="SSF53474">
    <property type="entry name" value="alpha/beta-Hydrolases"/>
    <property type="match status" value="1"/>
</dbReference>